<dbReference type="EMBL" id="JBIVGG010000012">
    <property type="protein sequence ID" value="MFJ4082612.1"/>
    <property type="molecule type" value="Genomic_DNA"/>
</dbReference>
<sequence>MNRLESRALARSLAPLPEESLPGFLLRLACRLERSPARIGKLCGLSTMHRRLPADYLLTLPPQPAATLGEATRLSSAEAQGLTLAGSGLASTYAPLRTTRLDQGRNHAAARRRWAINLSSRFCPQCLAGNGSPVQDALGGAWKLRWHLPVVFACTKHATLLSSACPQCGNLANRPPGTERSGLLMQRAAIGLHPAQCRQPLDSARSATTESHRCCGARLDRSPSKAPMMTPEELDRVLALQLRIERNLFTGPSHRTKNDPYFFLDLVAVAHLIKCSWPLGAPLVGSARLCSLIDSHATVIARQLDLAHDRGERSSSPWPAPDDPAQCAALLVAAAQVLSHRDEGDAEFRDRVHPLARTALERLTPNQAAGFRRMDFSPVLARALARKFNGFYRAGGHRGSSLRTPSRECVFRIEHVSALLPTASAALHFTPLQERLGPLTNWNIRHLRRATSLKLAEMAAGGTWSECAEALGIPWATAQQSLRVLKQVLDPTKSRAEFDRSVERIACDLDSDPQRIDYAKRRRALHSWRLSEAAWSELSDGLNTFSGAPTSPSPAAATVLVWAQVTQGDYLHSPVLRDLRASGGDTKYVVASLNQVLRAACRRKGEKALLADRLGHFASRLALVCDQTRGSQLITDAVLAEQHVQGREEEGATWWLGVR</sequence>
<feature type="domain" description="TniQ" evidence="1">
    <location>
        <begin position="12"/>
        <end position="161"/>
    </location>
</feature>
<proteinExistence type="predicted"/>
<reference evidence="2 3" key="1">
    <citation type="submission" date="2024-10" db="EMBL/GenBank/DDBJ databases">
        <title>The Natural Products Discovery Center: Release of the First 8490 Sequenced Strains for Exploring Actinobacteria Biosynthetic Diversity.</title>
        <authorList>
            <person name="Kalkreuter E."/>
            <person name="Kautsar S.A."/>
            <person name="Yang D."/>
            <person name="Bader C.D."/>
            <person name="Teijaro C.N."/>
            <person name="Fluegel L."/>
            <person name="Davis C.M."/>
            <person name="Simpson J.R."/>
            <person name="Lauterbach L."/>
            <person name="Steele A.D."/>
            <person name="Gui C."/>
            <person name="Meng S."/>
            <person name="Li G."/>
            <person name="Viehrig K."/>
            <person name="Ye F."/>
            <person name="Su P."/>
            <person name="Kiefer A.F."/>
            <person name="Nichols A."/>
            <person name="Cepeda A.J."/>
            <person name="Yan W."/>
            <person name="Fan B."/>
            <person name="Jiang Y."/>
            <person name="Adhikari A."/>
            <person name="Zheng C.-J."/>
            <person name="Schuster L."/>
            <person name="Cowan T.M."/>
            <person name="Smanski M.J."/>
            <person name="Chevrette M.G."/>
            <person name="De Carvalho L.P.S."/>
            <person name="Shen B."/>
        </authorList>
    </citation>
    <scope>NUCLEOTIDE SEQUENCE [LARGE SCALE GENOMIC DNA]</scope>
    <source>
        <strain evidence="2 3">NPDC089932</strain>
    </source>
</reference>
<comment type="caution">
    <text evidence="2">The sequence shown here is derived from an EMBL/GenBank/DDBJ whole genome shotgun (WGS) entry which is preliminary data.</text>
</comment>
<accession>A0ABW8FKM9</accession>
<gene>
    <name evidence="2" type="ORF">ACIP2Z_27080</name>
</gene>
<evidence type="ECO:0000313" key="3">
    <source>
        <dbReference type="Proteomes" id="UP001617511"/>
    </source>
</evidence>
<dbReference type="Proteomes" id="UP001617511">
    <property type="component" value="Unassembled WGS sequence"/>
</dbReference>
<evidence type="ECO:0000259" key="1">
    <source>
        <dbReference type="Pfam" id="PF06527"/>
    </source>
</evidence>
<evidence type="ECO:0000313" key="2">
    <source>
        <dbReference type="EMBL" id="MFJ4082612.1"/>
    </source>
</evidence>
<dbReference type="RefSeq" id="WP_402074309.1">
    <property type="nucleotide sequence ID" value="NZ_JBIVGG010000012.1"/>
</dbReference>
<dbReference type="Pfam" id="PF06527">
    <property type="entry name" value="TniQ"/>
    <property type="match status" value="1"/>
</dbReference>
<protein>
    <submittedName>
        <fullName evidence="2">TniQ family protein</fullName>
    </submittedName>
</protein>
<name>A0ABW8FKM9_9ACTN</name>
<organism evidence="2 3">
    <name type="scientific">Streptomyces iakyrus</name>
    <dbReference type="NCBI Taxonomy" id="68219"/>
    <lineage>
        <taxon>Bacteria</taxon>
        <taxon>Bacillati</taxon>
        <taxon>Actinomycetota</taxon>
        <taxon>Actinomycetes</taxon>
        <taxon>Kitasatosporales</taxon>
        <taxon>Streptomycetaceae</taxon>
        <taxon>Streptomyces</taxon>
    </lineage>
</organism>
<keyword evidence="3" id="KW-1185">Reference proteome</keyword>
<dbReference type="InterPro" id="IPR009492">
    <property type="entry name" value="TniQ"/>
</dbReference>